<accession>A0A9Q3CIG9</accession>
<dbReference type="Proteomes" id="UP000765509">
    <property type="component" value="Unassembled WGS sequence"/>
</dbReference>
<comment type="caution">
    <text evidence="1">The sequence shown here is derived from an EMBL/GenBank/DDBJ whole genome shotgun (WGS) entry which is preliminary data.</text>
</comment>
<sequence>MAIEYPEKWLGLYLSRINVADEGESPQKKFKMDLIPPEANSSGIEGYLFTLFLEEMGYNTDIENNSINKEPKYDTIQPLEKRKVEEVDNKTSRIPEDSMDQVTNTGMTRRIKQRTETVLDEGKLVEAEDDFILYQKNEGNCKDKIKKGRRFEDLNEGEL</sequence>
<evidence type="ECO:0000313" key="1">
    <source>
        <dbReference type="EMBL" id="MBW0484312.1"/>
    </source>
</evidence>
<organism evidence="1 2">
    <name type="scientific">Austropuccinia psidii MF-1</name>
    <dbReference type="NCBI Taxonomy" id="1389203"/>
    <lineage>
        <taxon>Eukaryota</taxon>
        <taxon>Fungi</taxon>
        <taxon>Dikarya</taxon>
        <taxon>Basidiomycota</taxon>
        <taxon>Pucciniomycotina</taxon>
        <taxon>Pucciniomycetes</taxon>
        <taxon>Pucciniales</taxon>
        <taxon>Sphaerophragmiaceae</taxon>
        <taxon>Austropuccinia</taxon>
    </lineage>
</organism>
<keyword evidence="2" id="KW-1185">Reference proteome</keyword>
<protein>
    <submittedName>
        <fullName evidence="1">Uncharacterized protein</fullName>
    </submittedName>
</protein>
<dbReference type="EMBL" id="AVOT02007626">
    <property type="protein sequence ID" value="MBW0484312.1"/>
    <property type="molecule type" value="Genomic_DNA"/>
</dbReference>
<proteinExistence type="predicted"/>
<gene>
    <name evidence="1" type="ORF">O181_024027</name>
</gene>
<name>A0A9Q3CIG9_9BASI</name>
<evidence type="ECO:0000313" key="2">
    <source>
        <dbReference type="Proteomes" id="UP000765509"/>
    </source>
</evidence>
<dbReference type="AlphaFoldDB" id="A0A9Q3CIG9"/>
<reference evidence="1" key="1">
    <citation type="submission" date="2021-03" db="EMBL/GenBank/DDBJ databases">
        <title>Draft genome sequence of rust myrtle Austropuccinia psidii MF-1, a brazilian biotype.</title>
        <authorList>
            <person name="Quecine M.C."/>
            <person name="Pachon D.M.R."/>
            <person name="Bonatelli M.L."/>
            <person name="Correr F.H."/>
            <person name="Franceschini L.M."/>
            <person name="Leite T.F."/>
            <person name="Margarido G.R.A."/>
            <person name="Almeida C.A."/>
            <person name="Ferrarezi J.A."/>
            <person name="Labate C.A."/>
        </authorList>
    </citation>
    <scope>NUCLEOTIDE SEQUENCE</scope>
    <source>
        <strain evidence="1">MF-1</strain>
    </source>
</reference>